<reference evidence="8 9" key="1">
    <citation type="submission" date="2018-11" db="EMBL/GenBank/DDBJ databases">
        <title>Genome sequence of Apiotrichum porosum DSM 27194.</title>
        <authorList>
            <person name="Aliyu H."/>
            <person name="Gorte O."/>
            <person name="Ochsenreither K."/>
        </authorList>
    </citation>
    <scope>NUCLEOTIDE SEQUENCE [LARGE SCALE GENOMIC DNA]</scope>
    <source>
        <strain evidence="8 9">DSM 27194</strain>
    </source>
</reference>
<keyword evidence="9" id="KW-1185">Reference proteome</keyword>
<feature type="transmembrane region" description="Helical" evidence="6">
    <location>
        <begin position="355"/>
        <end position="376"/>
    </location>
</feature>
<comment type="subcellular location">
    <subcellularLocation>
        <location evidence="1">Membrane</location>
        <topology evidence="1">Multi-pass membrane protein</topology>
    </subcellularLocation>
</comment>
<name>A0A427XIY9_9TREE</name>
<feature type="transmembrane region" description="Helical" evidence="6">
    <location>
        <begin position="224"/>
        <end position="241"/>
    </location>
</feature>
<evidence type="ECO:0000313" key="8">
    <source>
        <dbReference type="EMBL" id="RSH78752.1"/>
    </source>
</evidence>
<evidence type="ECO:0000256" key="4">
    <source>
        <dbReference type="ARBA" id="ARBA00022989"/>
    </source>
</evidence>
<dbReference type="Pfam" id="PF00083">
    <property type="entry name" value="Sugar_tr"/>
    <property type="match status" value="1"/>
</dbReference>
<evidence type="ECO:0000256" key="2">
    <source>
        <dbReference type="ARBA" id="ARBA00010992"/>
    </source>
</evidence>
<feature type="transmembrane region" description="Helical" evidence="6">
    <location>
        <begin position="450"/>
        <end position="473"/>
    </location>
</feature>
<evidence type="ECO:0000256" key="1">
    <source>
        <dbReference type="ARBA" id="ARBA00004141"/>
    </source>
</evidence>
<dbReference type="EMBL" id="RSCE01000011">
    <property type="protein sequence ID" value="RSH78752.1"/>
    <property type="molecule type" value="Genomic_DNA"/>
</dbReference>
<dbReference type="AlphaFoldDB" id="A0A427XIY9"/>
<feature type="transmembrane region" description="Helical" evidence="6">
    <location>
        <begin position="131"/>
        <end position="150"/>
    </location>
</feature>
<dbReference type="SUPFAM" id="SSF103473">
    <property type="entry name" value="MFS general substrate transporter"/>
    <property type="match status" value="1"/>
</dbReference>
<accession>A0A427XIY9</accession>
<feature type="transmembrane region" description="Helical" evidence="6">
    <location>
        <begin position="191"/>
        <end position="212"/>
    </location>
</feature>
<keyword evidence="5 6" id="KW-0472">Membrane</keyword>
<evidence type="ECO:0000259" key="7">
    <source>
        <dbReference type="PROSITE" id="PS50850"/>
    </source>
</evidence>
<protein>
    <recommendedName>
        <fullName evidence="7">Major facilitator superfamily (MFS) profile domain-containing protein</fullName>
    </recommendedName>
</protein>
<dbReference type="InterPro" id="IPR005828">
    <property type="entry name" value="MFS_sugar_transport-like"/>
</dbReference>
<organism evidence="8 9">
    <name type="scientific">Apiotrichum porosum</name>
    <dbReference type="NCBI Taxonomy" id="105984"/>
    <lineage>
        <taxon>Eukaryota</taxon>
        <taxon>Fungi</taxon>
        <taxon>Dikarya</taxon>
        <taxon>Basidiomycota</taxon>
        <taxon>Agaricomycotina</taxon>
        <taxon>Tremellomycetes</taxon>
        <taxon>Trichosporonales</taxon>
        <taxon>Trichosporonaceae</taxon>
        <taxon>Apiotrichum</taxon>
    </lineage>
</organism>
<dbReference type="GO" id="GO:0005351">
    <property type="term" value="F:carbohydrate:proton symporter activity"/>
    <property type="evidence" value="ECO:0007669"/>
    <property type="project" value="TreeGrafter"/>
</dbReference>
<dbReference type="PROSITE" id="PS00217">
    <property type="entry name" value="SUGAR_TRANSPORT_2"/>
    <property type="match status" value="1"/>
</dbReference>
<dbReference type="OrthoDB" id="2544694at2759"/>
<dbReference type="InterPro" id="IPR005829">
    <property type="entry name" value="Sugar_transporter_CS"/>
</dbReference>
<proteinExistence type="inferred from homology"/>
<feature type="transmembrane region" description="Helical" evidence="6">
    <location>
        <begin position="383"/>
        <end position="405"/>
    </location>
</feature>
<dbReference type="PANTHER" id="PTHR48022">
    <property type="entry name" value="PLASTIDIC GLUCOSE TRANSPORTER 4"/>
    <property type="match status" value="1"/>
</dbReference>
<feature type="transmembrane region" description="Helical" evidence="6">
    <location>
        <begin position="417"/>
        <end position="438"/>
    </location>
</feature>
<evidence type="ECO:0000313" key="9">
    <source>
        <dbReference type="Proteomes" id="UP000279236"/>
    </source>
</evidence>
<dbReference type="RefSeq" id="XP_028473899.1">
    <property type="nucleotide sequence ID" value="XM_028617436.1"/>
</dbReference>
<feature type="transmembrane region" description="Helical" evidence="6">
    <location>
        <begin position="485"/>
        <end position="503"/>
    </location>
</feature>
<dbReference type="InterPro" id="IPR036259">
    <property type="entry name" value="MFS_trans_sf"/>
</dbReference>
<keyword evidence="4 6" id="KW-1133">Transmembrane helix</keyword>
<feature type="transmembrane region" description="Helical" evidence="6">
    <location>
        <begin position="157"/>
        <end position="179"/>
    </location>
</feature>
<feature type="domain" description="Major facilitator superfamily (MFS) profile" evidence="7">
    <location>
        <begin position="54"/>
        <end position="507"/>
    </location>
</feature>
<dbReference type="GeneID" id="39586201"/>
<dbReference type="Gene3D" id="1.20.1250.20">
    <property type="entry name" value="MFS general substrate transporter like domains"/>
    <property type="match status" value="1"/>
</dbReference>
<keyword evidence="3 6" id="KW-0812">Transmembrane</keyword>
<dbReference type="PANTHER" id="PTHR48022:SF68">
    <property type="entry name" value="MAJOR FACILITATOR SUPERFAMILY (MFS) PROFILE DOMAIN-CONTAINING PROTEIN-RELATED"/>
    <property type="match status" value="1"/>
</dbReference>
<dbReference type="InterPro" id="IPR020846">
    <property type="entry name" value="MFS_dom"/>
</dbReference>
<comment type="similarity">
    <text evidence="2">Belongs to the major facilitator superfamily. Sugar transporter (TC 2.A.1.1) family.</text>
</comment>
<comment type="caution">
    <text evidence="8">The sequence shown here is derived from an EMBL/GenBank/DDBJ whole genome shotgun (WGS) entry which is preliminary data.</text>
</comment>
<dbReference type="InterPro" id="IPR050360">
    <property type="entry name" value="MFS_Sugar_Transporters"/>
</dbReference>
<sequence length="561" mass="62457">MAEKDITATELTHVESVGVDKKDFVYDEEVIMKSPFDDFGAWKTASLFRYATFIALVAAFSACADGYQIGMTGNIVANAGFIKQYGSDYNAKGDLILAADRVAAWGGVQSAGQGFGMISMHFVADRFGRKISFFSLWVVLVAGVACETFGRIWQTWLLAKLFSGFAVGSVQFLTGSYIAEISPARIRGFLLIFYSIWYGIGQLFATLGLKLLKDRDPYNYLDLIYSEWAMVGIMFMVYLYIPESPYWCATHGFHDRGRAIIDRLHGRIDGYDVDFHYSIVRRTVEMEQKAARELHGERKSFWQDILDTREIFYGVNGFRTLVAFMPAATQQLTGLQVLSSYSSYFAQLAAFADPFMFTLLLSIVAIVTTIICAVVVDFVGRRNLFLGSTLVIWCCLMIIGGLGLMPERSHSMNQLTVFFSLVWRMGSTVLGDLGWSYVAETGSMRLRAKTAGFSAAGGVCFGLIFSTTVPYMINAKYANWGLKTAFFFAGVGAPFCLGAIFIMPDTSRRTAAELDEMFEKKIKPWRFRSYVTDAQRALEAERERVGTNDPAAVIAAAARES</sequence>
<dbReference type="Proteomes" id="UP000279236">
    <property type="component" value="Unassembled WGS sequence"/>
</dbReference>
<dbReference type="PROSITE" id="PS50850">
    <property type="entry name" value="MFS"/>
    <property type="match status" value="1"/>
</dbReference>
<dbReference type="GO" id="GO:0016020">
    <property type="term" value="C:membrane"/>
    <property type="evidence" value="ECO:0007669"/>
    <property type="project" value="UniProtKB-SubCell"/>
</dbReference>
<evidence type="ECO:0000256" key="3">
    <source>
        <dbReference type="ARBA" id="ARBA00022692"/>
    </source>
</evidence>
<evidence type="ECO:0000256" key="6">
    <source>
        <dbReference type="SAM" id="Phobius"/>
    </source>
</evidence>
<evidence type="ECO:0000256" key="5">
    <source>
        <dbReference type="ARBA" id="ARBA00023136"/>
    </source>
</evidence>
<gene>
    <name evidence="8" type="ORF">EHS24_001658</name>
</gene>